<reference evidence="12" key="1">
    <citation type="submission" date="2016-10" db="EMBL/GenBank/DDBJ databases">
        <authorList>
            <person name="Varghese N."/>
            <person name="Submissions S."/>
        </authorList>
    </citation>
    <scope>NUCLEOTIDE SEQUENCE [LARGE SCALE GENOMIC DNA]</scope>
    <source>
        <strain evidence="12">CGMCC 1.10683</strain>
    </source>
</reference>
<keyword evidence="7" id="KW-0067">ATP-binding</keyword>
<evidence type="ECO:0000256" key="6">
    <source>
        <dbReference type="ARBA" id="ARBA00022777"/>
    </source>
</evidence>
<sequence length="348" mass="37261">MKAPGEVIRLLYIDDDRGLSRLVEKELGRHGYVVTCAPDGDAGLDILAAAPAAFDVVALDHYMPGREGLEVLPDIVALPDPPPVVYVTGAQEGRIAVAALRAGAADYVIKDVSEDFTALLRNALEHALQARRLRRANEEAQEQIRLARDRAEAMLREVNHRVGNSLQLVSSFMSLQLRHLTDEGARAALRESQARIEAVAHVHRRLYTSGDMASVALDEYLEGLIDELDKSLGPDAGSPRIVLRAEPMRVSTDQAVSLGVVVTELVTNAAKYAYAPGEGGEIRVILEADGADRALLTVEDDGPGMGDGKPKGTGLGGKIISAMAAGLRSAVEFDPAHKGVRARLAFDL</sequence>
<dbReference type="Pfam" id="PF07568">
    <property type="entry name" value="HisKA_2"/>
    <property type="match status" value="1"/>
</dbReference>
<feature type="coiled-coil region" evidence="9">
    <location>
        <begin position="123"/>
        <end position="157"/>
    </location>
</feature>
<name>A0A1I6QEZ4_9CAUL</name>
<keyword evidence="3 8" id="KW-0597">Phosphoprotein</keyword>
<dbReference type="SMART" id="SM00387">
    <property type="entry name" value="HATPase_c"/>
    <property type="match status" value="1"/>
</dbReference>
<evidence type="ECO:0000259" key="10">
    <source>
        <dbReference type="PROSITE" id="PS50110"/>
    </source>
</evidence>
<dbReference type="PROSITE" id="PS50110">
    <property type="entry name" value="RESPONSE_REGULATORY"/>
    <property type="match status" value="1"/>
</dbReference>
<dbReference type="InterPro" id="IPR001789">
    <property type="entry name" value="Sig_transdc_resp-reg_receiver"/>
</dbReference>
<evidence type="ECO:0000313" key="12">
    <source>
        <dbReference type="Proteomes" id="UP000198788"/>
    </source>
</evidence>
<keyword evidence="12" id="KW-1185">Reference proteome</keyword>
<keyword evidence="6 11" id="KW-0418">Kinase</keyword>
<keyword evidence="4" id="KW-0808">Transferase</keyword>
<dbReference type="InterPro" id="IPR036890">
    <property type="entry name" value="HATPase_C_sf"/>
</dbReference>
<organism evidence="11 12">
    <name type="scientific">Brevundimonas viscosa</name>
    <dbReference type="NCBI Taxonomy" id="871741"/>
    <lineage>
        <taxon>Bacteria</taxon>
        <taxon>Pseudomonadati</taxon>
        <taxon>Pseudomonadota</taxon>
        <taxon>Alphaproteobacteria</taxon>
        <taxon>Caulobacterales</taxon>
        <taxon>Caulobacteraceae</taxon>
        <taxon>Brevundimonas</taxon>
    </lineage>
</organism>
<comment type="catalytic activity">
    <reaction evidence="1">
        <text>ATP + protein L-histidine = ADP + protein N-phospho-L-histidine.</text>
        <dbReference type="EC" id="2.7.13.3"/>
    </reaction>
</comment>
<evidence type="ECO:0000256" key="4">
    <source>
        <dbReference type="ARBA" id="ARBA00022679"/>
    </source>
</evidence>
<dbReference type="GO" id="GO:0004673">
    <property type="term" value="F:protein histidine kinase activity"/>
    <property type="evidence" value="ECO:0007669"/>
    <property type="project" value="UniProtKB-EC"/>
</dbReference>
<evidence type="ECO:0000256" key="2">
    <source>
        <dbReference type="ARBA" id="ARBA00012438"/>
    </source>
</evidence>
<dbReference type="SUPFAM" id="SSF52172">
    <property type="entry name" value="CheY-like"/>
    <property type="match status" value="1"/>
</dbReference>
<evidence type="ECO:0000256" key="3">
    <source>
        <dbReference type="ARBA" id="ARBA00022553"/>
    </source>
</evidence>
<proteinExistence type="predicted"/>
<dbReference type="Gene3D" id="3.40.50.2300">
    <property type="match status" value="1"/>
</dbReference>
<dbReference type="InterPro" id="IPR011495">
    <property type="entry name" value="Sig_transdc_His_kin_sub2_dim/P"/>
</dbReference>
<dbReference type="STRING" id="871741.SAMN05192570_1750"/>
<dbReference type="SUPFAM" id="SSF55874">
    <property type="entry name" value="ATPase domain of HSP90 chaperone/DNA topoisomerase II/histidine kinase"/>
    <property type="match status" value="1"/>
</dbReference>
<accession>A0A1I6QEZ4</accession>
<dbReference type="GO" id="GO:0005524">
    <property type="term" value="F:ATP binding"/>
    <property type="evidence" value="ECO:0007669"/>
    <property type="project" value="UniProtKB-KW"/>
</dbReference>
<dbReference type="SMART" id="SM00448">
    <property type="entry name" value="REC"/>
    <property type="match status" value="1"/>
</dbReference>
<evidence type="ECO:0000256" key="9">
    <source>
        <dbReference type="SAM" id="Coils"/>
    </source>
</evidence>
<dbReference type="GO" id="GO:0000160">
    <property type="term" value="P:phosphorelay signal transduction system"/>
    <property type="evidence" value="ECO:0007669"/>
    <property type="project" value="InterPro"/>
</dbReference>
<dbReference type="OrthoDB" id="7297573at2"/>
<dbReference type="EC" id="2.7.13.3" evidence="2"/>
<evidence type="ECO:0000256" key="5">
    <source>
        <dbReference type="ARBA" id="ARBA00022741"/>
    </source>
</evidence>
<dbReference type="InterPro" id="IPR003594">
    <property type="entry name" value="HATPase_dom"/>
</dbReference>
<dbReference type="Pfam" id="PF02518">
    <property type="entry name" value="HATPase_c"/>
    <property type="match status" value="1"/>
</dbReference>
<evidence type="ECO:0000256" key="7">
    <source>
        <dbReference type="ARBA" id="ARBA00022840"/>
    </source>
</evidence>
<evidence type="ECO:0000256" key="8">
    <source>
        <dbReference type="PROSITE-ProRule" id="PRU00169"/>
    </source>
</evidence>
<dbReference type="InterPro" id="IPR011006">
    <property type="entry name" value="CheY-like_superfamily"/>
</dbReference>
<dbReference type="CDD" id="cd00156">
    <property type="entry name" value="REC"/>
    <property type="match status" value="1"/>
</dbReference>
<evidence type="ECO:0000256" key="1">
    <source>
        <dbReference type="ARBA" id="ARBA00000085"/>
    </source>
</evidence>
<keyword evidence="9" id="KW-0175">Coiled coil</keyword>
<dbReference type="PANTHER" id="PTHR41523:SF8">
    <property type="entry name" value="ETHYLENE RESPONSE SENSOR PROTEIN"/>
    <property type="match status" value="1"/>
</dbReference>
<dbReference type="AlphaFoldDB" id="A0A1I6QEZ4"/>
<dbReference type="RefSeq" id="WP_092309050.1">
    <property type="nucleotide sequence ID" value="NZ_FOZV01000003.1"/>
</dbReference>
<dbReference type="Proteomes" id="UP000198788">
    <property type="component" value="Unassembled WGS sequence"/>
</dbReference>
<feature type="domain" description="Response regulatory" evidence="10">
    <location>
        <begin position="9"/>
        <end position="125"/>
    </location>
</feature>
<dbReference type="Gene3D" id="3.30.565.10">
    <property type="entry name" value="Histidine kinase-like ATPase, C-terminal domain"/>
    <property type="match status" value="1"/>
</dbReference>
<dbReference type="EMBL" id="FOZV01000003">
    <property type="protein sequence ID" value="SFS50905.1"/>
    <property type="molecule type" value="Genomic_DNA"/>
</dbReference>
<evidence type="ECO:0000313" key="11">
    <source>
        <dbReference type="EMBL" id="SFS50905.1"/>
    </source>
</evidence>
<dbReference type="PANTHER" id="PTHR41523">
    <property type="entry name" value="TWO-COMPONENT SYSTEM SENSOR PROTEIN"/>
    <property type="match status" value="1"/>
</dbReference>
<feature type="modified residue" description="4-aspartylphosphate" evidence="8">
    <location>
        <position position="60"/>
    </location>
</feature>
<gene>
    <name evidence="11" type="ORF">SAMN05192570_1750</name>
</gene>
<keyword evidence="5" id="KW-0547">Nucleotide-binding</keyword>
<protein>
    <recommendedName>
        <fullName evidence="2">histidine kinase</fullName>
        <ecNumber evidence="2">2.7.13.3</ecNumber>
    </recommendedName>
</protein>
<dbReference type="Pfam" id="PF00072">
    <property type="entry name" value="Response_reg"/>
    <property type="match status" value="1"/>
</dbReference>